<gene>
    <name evidence="1" type="ORF">A9255_00735</name>
    <name evidence="2" type="ORF">Xhom_02962</name>
</gene>
<protein>
    <submittedName>
        <fullName evidence="2">Uncharacterized protein</fullName>
    </submittedName>
</protein>
<dbReference type="STRING" id="351679.A9255_00735"/>
<accession>A0A2G0Q700</accession>
<dbReference type="EMBL" id="CP016176">
    <property type="protein sequence ID" value="AOM39269.1"/>
    <property type="molecule type" value="Genomic_DNA"/>
</dbReference>
<dbReference type="KEGG" id="xho:A9255_00735"/>
<dbReference type="AlphaFoldDB" id="A0A2G0Q700"/>
<sequence>MTCDYHFSQPLLNIKNMFNSTAPVIMGHLSMLEDNRFHSTSDNLKGLFEDRCLLDTSIGSFKSLSSNYQTTLQIFAYGKESREPGNQGTKNIITFTTIWVVWKALEGVPNLVKEILIQPLKNYITICFLQ</sequence>
<reference evidence="1 3" key="1">
    <citation type="submission" date="2016-06" db="EMBL/GenBank/DDBJ databases">
        <title>Bacterial characters and pathogenicity of Xenorhabdus hominickii from an entomopathogenic nematode, Steinernema monticolum.</title>
        <authorList>
            <person name="Park Y."/>
            <person name="Kim Y."/>
        </authorList>
    </citation>
    <scope>NUCLEOTIDE SEQUENCE [LARGE SCALE GENOMIC DNA]</scope>
    <source>
        <strain evidence="1 3">ANU1</strain>
    </source>
</reference>
<reference evidence="2 4" key="2">
    <citation type="journal article" date="2017" name="Nat. Microbiol.">
        <title>Natural product diversity associated with the nematode symbionts Photorhabdus and Xenorhabdus.</title>
        <authorList>
            <person name="Tobias N.J."/>
            <person name="Wolff H."/>
            <person name="Djahanschiri B."/>
            <person name="Grundmann F."/>
            <person name="Kronenwerth M."/>
            <person name="Shi Y.M."/>
            <person name="Simonyi S."/>
            <person name="Grun P."/>
            <person name="Shapiro-Ilan D."/>
            <person name="Pidot S.J."/>
            <person name="Stinear T.P."/>
            <person name="Ebersberger I."/>
            <person name="Bode H.B."/>
        </authorList>
    </citation>
    <scope>NUCLEOTIDE SEQUENCE [LARGE SCALE GENOMIC DNA]</scope>
    <source>
        <strain evidence="2 4">DSM 17903</strain>
    </source>
</reference>
<dbReference type="Proteomes" id="UP000094600">
    <property type="component" value="Chromosome"/>
</dbReference>
<organism evidence="2 4">
    <name type="scientific">Xenorhabdus hominickii</name>
    <dbReference type="NCBI Taxonomy" id="351679"/>
    <lineage>
        <taxon>Bacteria</taxon>
        <taxon>Pseudomonadati</taxon>
        <taxon>Pseudomonadota</taxon>
        <taxon>Gammaproteobacteria</taxon>
        <taxon>Enterobacterales</taxon>
        <taxon>Morganellaceae</taxon>
        <taxon>Xenorhabdus</taxon>
    </lineage>
</organism>
<evidence type="ECO:0000313" key="4">
    <source>
        <dbReference type="Proteomes" id="UP000225433"/>
    </source>
</evidence>
<proteinExistence type="predicted"/>
<evidence type="ECO:0000313" key="2">
    <source>
        <dbReference type="EMBL" id="PHM54992.1"/>
    </source>
</evidence>
<name>A0A2G0Q700_XENHO</name>
<evidence type="ECO:0000313" key="1">
    <source>
        <dbReference type="EMBL" id="AOM39269.1"/>
    </source>
</evidence>
<dbReference type="Proteomes" id="UP000225433">
    <property type="component" value="Unassembled WGS sequence"/>
</dbReference>
<dbReference type="EMBL" id="NJAI01000004">
    <property type="protein sequence ID" value="PHM54992.1"/>
    <property type="molecule type" value="Genomic_DNA"/>
</dbReference>
<keyword evidence="3" id="KW-1185">Reference proteome</keyword>
<evidence type="ECO:0000313" key="3">
    <source>
        <dbReference type="Proteomes" id="UP000094600"/>
    </source>
</evidence>